<proteinExistence type="predicted"/>
<dbReference type="PANTHER" id="PTHR43273:SF2">
    <property type="entry name" value="RADICAL SAM CORE DOMAIN-CONTAINING PROTEIN"/>
    <property type="match status" value="1"/>
</dbReference>
<dbReference type="RefSeq" id="WP_013683629.1">
    <property type="nucleotide sequence ID" value="NC_015320.1"/>
</dbReference>
<comment type="cofactor">
    <cofactor evidence="1">
        <name>[4Fe-4S] cluster</name>
        <dbReference type="ChEBI" id="CHEBI:49883"/>
    </cofactor>
</comment>
<dbReference type="SFLD" id="SFLDG01104">
    <property type="entry name" value="Uncharacterised_Radical_SAM_Su"/>
    <property type="match status" value="1"/>
</dbReference>
<name>F2KSS0_ARCVS</name>
<evidence type="ECO:0000256" key="1">
    <source>
        <dbReference type="ARBA" id="ARBA00001966"/>
    </source>
</evidence>
<dbReference type="InterPro" id="IPR023819">
    <property type="entry name" value="Pep-mod_rSAM_AF0577"/>
</dbReference>
<dbReference type="InterPro" id="IPR023867">
    <property type="entry name" value="Sulphatase_maturase_rSAM"/>
</dbReference>
<dbReference type="SFLD" id="SFLDG01067">
    <property type="entry name" value="SPASM/twitch_domain_containing"/>
    <property type="match status" value="1"/>
</dbReference>
<evidence type="ECO:0000256" key="4">
    <source>
        <dbReference type="ARBA" id="ARBA00023004"/>
    </source>
</evidence>
<evidence type="ECO:0000259" key="6">
    <source>
        <dbReference type="Pfam" id="PF04055"/>
    </source>
</evidence>
<evidence type="ECO:0000256" key="3">
    <source>
        <dbReference type="ARBA" id="ARBA00022723"/>
    </source>
</evidence>
<gene>
    <name evidence="7" type="ordered locus">Arcve_0954</name>
</gene>
<dbReference type="OrthoDB" id="30736at2157"/>
<dbReference type="InterPro" id="IPR023885">
    <property type="entry name" value="4Fe4S-binding_SPASM_dom"/>
</dbReference>
<dbReference type="EMBL" id="CP002588">
    <property type="protein sequence ID" value="AEA46965.1"/>
    <property type="molecule type" value="Genomic_DNA"/>
</dbReference>
<dbReference type="CDD" id="cd01335">
    <property type="entry name" value="Radical_SAM"/>
    <property type="match status" value="1"/>
</dbReference>
<dbReference type="STRING" id="693661.Arcve_0954"/>
<evidence type="ECO:0000256" key="2">
    <source>
        <dbReference type="ARBA" id="ARBA00022691"/>
    </source>
</evidence>
<organism evidence="7 8">
    <name type="scientific">Archaeoglobus veneficus (strain DSM 11195 / SNP6)</name>
    <dbReference type="NCBI Taxonomy" id="693661"/>
    <lineage>
        <taxon>Archaea</taxon>
        <taxon>Methanobacteriati</taxon>
        <taxon>Methanobacteriota</taxon>
        <taxon>Archaeoglobi</taxon>
        <taxon>Archaeoglobales</taxon>
        <taxon>Archaeoglobaceae</taxon>
        <taxon>Archaeoglobus</taxon>
    </lineage>
</organism>
<dbReference type="GeneID" id="10394064"/>
<dbReference type="NCBIfam" id="TIGR04084">
    <property type="entry name" value="rSAM_AF0577"/>
    <property type="match status" value="1"/>
</dbReference>
<dbReference type="Pfam" id="PF04055">
    <property type="entry name" value="Radical_SAM"/>
    <property type="match status" value="1"/>
</dbReference>
<keyword evidence="8" id="KW-1185">Reference proteome</keyword>
<dbReference type="InterPro" id="IPR013785">
    <property type="entry name" value="Aldolase_TIM"/>
</dbReference>
<dbReference type="KEGG" id="ave:Arcve_0954"/>
<dbReference type="eggNOG" id="arCOG00938">
    <property type="taxonomic scope" value="Archaea"/>
</dbReference>
<keyword evidence="3" id="KW-0479">Metal-binding</keyword>
<dbReference type="AlphaFoldDB" id="F2KSS0"/>
<keyword evidence="5" id="KW-0411">Iron-sulfur</keyword>
<sequence>MLYIVFLTARCNLVCRYCGGSIDESVMPPEPTYSIEELRRFVENDPHPIIAFYGGEPLLRIDLLEKIMDNIYAEHYVLQTNGLLLDRLKEEHLSRLSTILVSIDGIKEVTDFYKGRVYDRVMENVAMIRKRYSGELIARMVACEKTDIFRDVVHLLQHFDYAHWQLNAVWSPDGLWSDFGGWVRKYNAGITRLVDFWLESMKKGTVEGIVPFLGVLKALMFEPNTSPPCGAGTNAFAITTDGRVVACPICADFEWNVLGTLQDDVFGLPRVEILEPCKSCELKSVCGGRCLFFNRERLWGDEGFNLVCSTARHLIHEIMKVRQEIEELVDTGVIDASDLFYPKYNNTTEIIP</sequence>
<evidence type="ECO:0000313" key="8">
    <source>
        <dbReference type="Proteomes" id="UP000008136"/>
    </source>
</evidence>
<dbReference type="NCBIfam" id="TIGR04085">
    <property type="entry name" value="rSAM_more_4Fe4S"/>
    <property type="match status" value="1"/>
</dbReference>
<reference evidence="7 8" key="1">
    <citation type="submission" date="2011-03" db="EMBL/GenBank/DDBJ databases">
        <title>The complete genome of Archaeoglobus veneficus SNP6.</title>
        <authorList>
            <consortium name="US DOE Joint Genome Institute (JGI-PGF)"/>
            <person name="Lucas S."/>
            <person name="Copeland A."/>
            <person name="Lapidus A."/>
            <person name="Bruce D."/>
            <person name="Goodwin L."/>
            <person name="Pitluck S."/>
            <person name="Kyrpides N."/>
            <person name="Mavromatis K."/>
            <person name="Pagani I."/>
            <person name="Ivanova N."/>
            <person name="Mikhailova N."/>
            <person name="Lu M."/>
            <person name="Detter J.C."/>
            <person name="Tapia R."/>
            <person name="Han C."/>
            <person name="Land M."/>
            <person name="Hauser L."/>
            <person name="Markowitz V."/>
            <person name="Cheng J.-F."/>
            <person name="Hugenholtz P."/>
            <person name="Woyke T."/>
            <person name="Wu D."/>
            <person name="Spring S."/>
            <person name="Brambilla E."/>
            <person name="Klenk H.-P."/>
            <person name="Eisen J.A."/>
        </authorList>
    </citation>
    <scope>NUCLEOTIDE SEQUENCE [LARGE SCALE GENOMIC DNA]</scope>
    <source>
        <strain>SNP6</strain>
    </source>
</reference>
<dbReference type="PANTHER" id="PTHR43273">
    <property type="entry name" value="ANAEROBIC SULFATASE-MATURATING ENZYME HOMOLOG ASLB-RELATED"/>
    <property type="match status" value="1"/>
</dbReference>
<dbReference type="InterPro" id="IPR058240">
    <property type="entry name" value="rSAM_sf"/>
</dbReference>
<dbReference type="SUPFAM" id="SSF102114">
    <property type="entry name" value="Radical SAM enzymes"/>
    <property type="match status" value="1"/>
</dbReference>
<dbReference type="Proteomes" id="UP000008136">
    <property type="component" value="Chromosome"/>
</dbReference>
<dbReference type="GO" id="GO:0016491">
    <property type="term" value="F:oxidoreductase activity"/>
    <property type="evidence" value="ECO:0007669"/>
    <property type="project" value="InterPro"/>
</dbReference>
<feature type="domain" description="Radical SAM core" evidence="6">
    <location>
        <begin position="7"/>
        <end position="131"/>
    </location>
</feature>
<dbReference type="Gene3D" id="3.20.20.70">
    <property type="entry name" value="Aldolase class I"/>
    <property type="match status" value="1"/>
</dbReference>
<evidence type="ECO:0000256" key="5">
    <source>
        <dbReference type="ARBA" id="ARBA00023014"/>
    </source>
</evidence>
<dbReference type="HOGENOM" id="CLU_777602_0_0_2"/>
<dbReference type="InterPro" id="IPR007197">
    <property type="entry name" value="rSAM"/>
</dbReference>
<keyword evidence="4" id="KW-0408">Iron</keyword>
<dbReference type="SFLD" id="SFLDS00029">
    <property type="entry name" value="Radical_SAM"/>
    <property type="match status" value="1"/>
</dbReference>
<dbReference type="GO" id="GO:0046872">
    <property type="term" value="F:metal ion binding"/>
    <property type="evidence" value="ECO:0007669"/>
    <property type="project" value="UniProtKB-KW"/>
</dbReference>
<dbReference type="GO" id="GO:0051536">
    <property type="term" value="F:iron-sulfur cluster binding"/>
    <property type="evidence" value="ECO:0007669"/>
    <property type="project" value="UniProtKB-KW"/>
</dbReference>
<keyword evidence="2" id="KW-0949">S-adenosyl-L-methionine</keyword>
<evidence type="ECO:0000313" key="7">
    <source>
        <dbReference type="EMBL" id="AEA46965.1"/>
    </source>
</evidence>
<protein>
    <submittedName>
        <fullName evidence="7">Radical SAM domain protein</fullName>
    </submittedName>
</protein>
<accession>F2KSS0</accession>